<comment type="similarity">
    <text evidence="1">Belongs to the N(4)/N(6)-methyltransferase family.</text>
</comment>
<dbReference type="Gene3D" id="3.40.50.150">
    <property type="entry name" value="Vaccinia Virus protein VP39"/>
    <property type="match status" value="1"/>
</dbReference>
<dbReference type="EMBL" id="CP046917">
    <property type="protein sequence ID" value="QGZ66997.1"/>
    <property type="molecule type" value="Genomic_DNA"/>
</dbReference>
<keyword evidence="3" id="KW-0808">Transferase</keyword>
<evidence type="ECO:0000313" key="4">
    <source>
        <dbReference type="Proteomes" id="UP000433577"/>
    </source>
</evidence>
<dbReference type="Proteomes" id="UP000433577">
    <property type="component" value="Plasmid p1"/>
</dbReference>
<dbReference type="AlphaFoldDB" id="A0A7Z2JIJ8"/>
<name>A0A7Z2JIJ8_9BURK</name>
<evidence type="ECO:0000256" key="1">
    <source>
        <dbReference type="ARBA" id="ARBA00006594"/>
    </source>
</evidence>
<proteinExistence type="inferred from homology"/>
<feature type="domain" description="DNA methylase adenine-specific" evidence="2">
    <location>
        <begin position="113"/>
        <end position="228"/>
    </location>
</feature>
<keyword evidence="4" id="KW-1185">Reference proteome</keyword>
<dbReference type="InterPro" id="IPR052916">
    <property type="entry name" value="Type-I_RE_MTase_Subunit"/>
</dbReference>
<protein>
    <submittedName>
        <fullName evidence="3">N-6 DNA methylase</fullName>
    </submittedName>
</protein>
<dbReference type="InterPro" id="IPR003356">
    <property type="entry name" value="DNA_methylase_A-5"/>
</dbReference>
<dbReference type="OrthoDB" id="9784823at2"/>
<dbReference type="InterPro" id="IPR029063">
    <property type="entry name" value="SAM-dependent_MTases_sf"/>
</dbReference>
<geneLocation type="plasmid" evidence="3 4">
    <name>p1</name>
</geneLocation>
<dbReference type="GO" id="GO:0008170">
    <property type="term" value="F:N-methyltransferase activity"/>
    <property type="evidence" value="ECO:0007669"/>
    <property type="project" value="InterPro"/>
</dbReference>
<dbReference type="SUPFAM" id="SSF53335">
    <property type="entry name" value="S-adenosyl-L-methionine-dependent methyltransferases"/>
    <property type="match status" value="1"/>
</dbReference>
<dbReference type="GO" id="GO:0003677">
    <property type="term" value="F:DNA binding"/>
    <property type="evidence" value="ECO:0007669"/>
    <property type="project" value="InterPro"/>
</dbReference>
<keyword evidence="3" id="KW-0614">Plasmid</keyword>
<dbReference type="PANTHER" id="PTHR42998:SF1">
    <property type="entry name" value="TYPE I RESTRICTION ENZYME HINDI METHYLASE SUBUNIT"/>
    <property type="match status" value="1"/>
</dbReference>
<dbReference type="RefSeq" id="WP_158958881.1">
    <property type="nucleotide sequence ID" value="NZ_CP046917.1"/>
</dbReference>
<dbReference type="Pfam" id="PF02384">
    <property type="entry name" value="N6_Mtase"/>
    <property type="match status" value="1"/>
</dbReference>
<evidence type="ECO:0000259" key="2">
    <source>
        <dbReference type="Pfam" id="PF02384"/>
    </source>
</evidence>
<dbReference type="PANTHER" id="PTHR42998">
    <property type="entry name" value="TYPE I RESTRICTION ENZYME HINDVIIP M PROTEIN-RELATED"/>
    <property type="match status" value="1"/>
</dbReference>
<gene>
    <name evidence="3" type="ORF">FAZ98_34765</name>
</gene>
<dbReference type="GO" id="GO:0032259">
    <property type="term" value="P:methylation"/>
    <property type="evidence" value="ECO:0007669"/>
    <property type="project" value="UniProtKB-KW"/>
</dbReference>
<evidence type="ECO:0000313" key="3">
    <source>
        <dbReference type="EMBL" id="QGZ66997.1"/>
    </source>
</evidence>
<keyword evidence="3" id="KW-0489">Methyltransferase</keyword>
<dbReference type="KEGG" id="pacs:FAZ98_34765"/>
<accession>A0A7Z2JIJ8</accession>
<reference evidence="3 4" key="1">
    <citation type="submission" date="2019-12" db="EMBL/GenBank/DDBJ databases">
        <title>Paraburkholderia acidiphila 7Q-K02 sp. nov and Paraburkholderia acidisoli DHF22 sp. nov., two strains isolated from forest soil.</title>
        <authorList>
            <person name="Gao Z."/>
            <person name="Qiu L."/>
        </authorList>
    </citation>
    <scope>NUCLEOTIDE SEQUENCE [LARGE SCALE GENOMIC DNA]</scope>
    <source>
        <strain evidence="3 4">DHF22</strain>
        <plasmid evidence="3 4">p1</plasmid>
    </source>
</reference>
<organism evidence="3 4">
    <name type="scientific">Paraburkholderia acidisoli</name>
    <dbReference type="NCBI Taxonomy" id="2571748"/>
    <lineage>
        <taxon>Bacteria</taxon>
        <taxon>Pseudomonadati</taxon>
        <taxon>Pseudomonadota</taxon>
        <taxon>Betaproteobacteria</taxon>
        <taxon>Burkholderiales</taxon>
        <taxon>Burkholderiaceae</taxon>
        <taxon>Paraburkholderia</taxon>
    </lineage>
</organism>
<dbReference type="PRINTS" id="PR00507">
    <property type="entry name" value="N12N6MTFRASE"/>
</dbReference>
<sequence>MSRKSAERKFDQTADEHQRNLVSLIKAFSYAHHLDKVFRDFVELSALAISNSVDRAQFEVREKRYMEIVGTYKPDEVARFPKMFAELTLAFEKRVSVMAAARERGVMASNLTDVLGETYMMLELGNARSGQFFTPYAISKLMAGLIGGDAVARADAQGFSRVLEPACGAGGMVIATAEAFHDAGLNYQQAMHATCIDVDPCCVHMTYLQLALLHIPAIVVHGNSLTMEVWGHWFTPAHVLGGWSRKLRARRSHDAMRELMRGSMSDDDEVADVGTGPVPDEVVAADVEPPTPMAIEADPEGEVTVLERPVEVEASTGLADLFEDAVSTQPRRDDIFELVDQLTLF</sequence>